<dbReference type="AlphaFoldDB" id="A0A4P7ID86"/>
<gene>
    <name evidence="2" type="ORF">EXE58_06360</name>
</gene>
<feature type="transmembrane region" description="Helical" evidence="1">
    <location>
        <begin position="175"/>
        <end position="194"/>
    </location>
</feature>
<organism evidence="2 3">
    <name type="scientific">Nocardioides seonyuensis</name>
    <dbReference type="NCBI Taxonomy" id="2518371"/>
    <lineage>
        <taxon>Bacteria</taxon>
        <taxon>Bacillati</taxon>
        <taxon>Actinomycetota</taxon>
        <taxon>Actinomycetes</taxon>
        <taxon>Propionibacteriales</taxon>
        <taxon>Nocardioidaceae</taxon>
        <taxon>Nocardioides</taxon>
    </lineage>
</organism>
<dbReference type="KEGG" id="nsn:EXE58_06360"/>
<proteinExistence type="predicted"/>
<feature type="transmembrane region" description="Helical" evidence="1">
    <location>
        <begin position="117"/>
        <end position="139"/>
    </location>
</feature>
<evidence type="ECO:0000256" key="1">
    <source>
        <dbReference type="SAM" id="Phobius"/>
    </source>
</evidence>
<protein>
    <submittedName>
        <fullName evidence="2">Uncharacterized protein</fullName>
    </submittedName>
</protein>
<dbReference type="Proteomes" id="UP000294853">
    <property type="component" value="Chromosome"/>
</dbReference>
<accession>A0A4P7ID86</accession>
<keyword evidence="3" id="KW-1185">Reference proteome</keyword>
<feature type="transmembrane region" description="Helical" evidence="1">
    <location>
        <begin position="6"/>
        <end position="28"/>
    </location>
</feature>
<dbReference type="EMBL" id="CP038436">
    <property type="protein sequence ID" value="QBX55115.1"/>
    <property type="molecule type" value="Genomic_DNA"/>
</dbReference>
<evidence type="ECO:0000313" key="2">
    <source>
        <dbReference type="EMBL" id="QBX55115.1"/>
    </source>
</evidence>
<keyword evidence="1" id="KW-0812">Transmembrane</keyword>
<dbReference type="RefSeq" id="WP_135267083.1">
    <property type="nucleotide sequence ID" value="NZ_CP038436.1"/>
</dbReference>
<name>A0A4P7ID86_9ACTN</name>
<evidence type="ECO:0000313" key="3">
    <source>
        <dbReference type="Proteomes" id="UP000294853"/>
    </source>
</evidence>
<keyword evidence="1" id="KW-0472">Membrane</keyword>
<keyword evidence="1" id="KW-1133">Transmembrane helix</keyword>
<sequence>MSFDLTPLFGFSFLGILTFTMAGGLLALHLKNRVPGLGVLDGLRAVAYLTQYDAALEYHGLRSRERRARVDELRANLAESAADGGVAAAIHRLGPPRVLASEVAGARMVPSWSRGTLWLAIAVGVAALVLATSTSAFLAGVDSVASGGDATWSTLFVTMTASTAPSGSSTFAVELQLVALVLLLVPFLLGARVWRLRAGNRSDRVSNRSH</sequence>
<reference evidence="2 3" key="1">
    <citation type="submission" date="2019-03" db="EMBL/GenBank/DDBJ databases">
        <title>Three New Species of Nocardioides, Nocardioides euryhalodurans sp. nov., Nocardioides seonyuensis sp. nov. and Nocardioides eburneoflavus sp. nov. Iolated from Soil.</title>
        <authorList>
            <person name="Roh S.G."/>
            <person name="Lee C."/>
            <person name="Kim M.-K."/>
            <person name="Kim S.B."/>
        </authorList>
    </citation>
    <scope>NUCLEOTIDE SEQUENCE [LARGE SCALE GENOMIC DNA]</scope>
    <source>
        <strain evidence="2 3">MMS17-SY207-3</strain>
    </source>
</reference>